<feature type="compositionally biased region" description="Basic and acidic residues" evidence="1">
    <location>
        <begin position="33"/>
        <end position="50"/>
    </location>
</feature>
<evidence type="ECO:0000313" key="3">
    <source>
        <dbReference type="EMBL" id="PYH91289.1"/>
    </source>
</evidence>
<keyword evidence="2" id="KW-0812">Transmembrane</keyword>
<name>A0A319D2E5_9EURO</name>
<feature type="compositionally biased region" description="Basic and acidic residues" evidence="1">
    <location>
        <begin position="58"/>
        <end position="75"/>
    </location>
</feature>
<dbReference type="VEuPathDB" id="FungiDB:BO71DRAFT_433041"/>
<gene>
    <name evidence="3" type="ORF">BO71DRAFT_433041</name>
</gene>
<accession>A0A319D2E5</accession>
<sequence length="348" mass="39146">MESVQLSYPQSTHSSSGPGMLPDSSSHGNHNRSITDDRLQGASDREERFSSRVTNHRLNIEQRFLGDRAERREPRLPGGSTPSHHSSRNAAASHYTPRGPYFPIELQSAVDGTPQEVRSNARSERGPHDAHSRSDPESLRRGGRSCGSMLKEKRVRRRLITLVVSAAFLILVVAIYLAFAASRTTLGRELKILLIFMILILGIVFCHSLTRFLMVILRRPDSDVATNRIPSRAGPAGYAQPARPIHVILAGDEDVAESQNTVREKVAAPPPAYGLWRSSVRINPDLLYWQRVENSRQQLKSIDRRESNKARIPRPPSYTSDNGIDYVIEAQPRSLTQWHIPEEPEYRQ</sequence>
<keyword evidence="2" id="KW-1133">Transmembrane helix</keyword>
<feature type="region of interest" description="Disordered" evidence="1">
    <location>
        <begin position="112"/>
        <end position="145"/>
    </location>
</feature>
<protein>
    <submittedName>
        <fullName evidence="3">Uncharacterized protein</fullName>
    </submittedName>
</protein>
<feature type="transmembrane region" description="Helical" evidence="2">
    <location>
        <begin position="159"/>
        <end position="180"/>
    </location>
</feature>
<organism evidence="3 4">
    <name type="scientific">Aspergillus ellipticus CBS 707.79</name>
    <dbReference type="NCBI Taxonomy" id="1448320"/>
    <lineage>
        <taxon>Eukaryota</taxon>
        <taxon>Fungi</taxon>
        <taxon>Dikarya</taxon>
        <taxon>Ascomycota</taxon>
        <taxon>Pezizomycotina</taxon>
        <taxon>Eurotiomycetes</taxon>
        <taxon>Eurotiomycetidae</taxon>
        <taxon>Eurotiales</taxon>
        <taxon>Aspergillaceae</taxon>
        <taxon>Aspergillus</taxon>
        <taxon>Aspergillus subgen. Circumdati</taxon>
    </lineage>
</organism>
<feature type="compositionally biased region" description="Polar residues" evidence="1">
    <location>
        <begin position="1"/>
        <end position="32"/>
    </location>
</feature>
<feature type="region of interest" description="Disordered" evidence="1">
    <location>
        <begin position="1"/>
        <end position="98"/>
    </location>
</feature>
<keyword evidence="2" id="KW-0472">Membrane</keyword>
<reference evidence="3 4" key="1">
    <citation type="submission" date="2018-02" db="EMBL/GenBank/DDBJ databases">
        <title>The genomes of Aspergillus section Nigri reveals drivers in fungal speciation.</title>
        <authorList>
            <consortium name="DOE Joint Genome Institute"/>
            <person name="Vesth T.C."/>
            <person name="Nybo J."/>
            <person name="Theobald S."/>
            <person name="Brandl J."/>
            <person name="Frisvad J.C."/>
            <person name="Nielsen K.F."/>
            <person name="Lyhne E.K."/>
            <person name="Kogle M.E."/>
            <person name="Kuo A."/>
            <person name="Riley R."/>
            <person name="Clum A."/>
            <person name="Nolan M."/>
            <person name="Lipzen A."/>
            <person name="Salamov A."/>
            <person name="Henrissat B."/>
            <person name="Wiebenga A."/>
            <person name="De vries R.P."/>
            <person name="Grigoriev I.V."/>
            <person name="Mortensen U.H."/>
            <person name="Andersen M.R."/>
            <person name="Baker S.E."/>
        </authorList>
    </citation>
    <scope>NUCLEOTIDE SEQUENCE [LARGE SCALE GENOMIC DNA]</scope>
    <source>
        <strain evidence="3 4">CBS 707.79</strain>
    </source>
</reference>
<keyword evidence="4" id="KW-1185">Reference proteome</keyword>
<evidence type="ECO:0000313" key="4">
    <source>
        <dbReference type="Proteomes" id="UP000247810"/>
    </source>
</evidence>
<evidence type="ECO:0000256" key="2">
    <source>
        <dbReference type="SAM" id="Phobius"/>
    </source>
</evidence>
<feature type="region of interest" description="Disordered" evidence="1">
    <location>
        <begin position="300"/>
        <end position="323"/>
    </location>
</feature>
<feature type="compositionally biased region" description="Basic and acidic residues" evidence="1">
    <location>
        <begin position="119"/>
        <end position="140"/>
    </location>
</feature>
<evidence type="ECO:0000256" key="1">
    <source>
        <dbReference type="SAM" id="MobiDB-lite"/>
    </source>
</evidence>
<dbReference type="EMBL" id="KZ825950">
    <property type="protein sequence ID" value="PYH91289.1"/>
    <property type="molecule type" value="Genomic_DNA"/>
</dbReference>
<dbReference type="Proteomes" id="UP000247810">
    <property type="component" value="Unassembled WGS sequence"/>
</dbReference>
<feature type="transmembrane region" description="Helical" evidence="2">
    <location>
        <begin position="192"/>
        <end position="210"/>
    </location>
</feature>
<dbReference type="AlphaFoldDB" id="A0A319D2E5"/>
<dbReference type="OrthoDB" id="5417811at2759"/>
<proteinExistence type="predicted"/>